<evidence type="ECO:0000313" key="2">
    <source>
        <dbReference type="EMBL" id="SEH60663.1"/>
    </source>
</evidence>
<dbReference type="InterPro" id="IPR036162">
    <property type="entry name" value="Resolvase-like_N_sf"/>
</dbReference>
<dbReference type="AlphaFoldDB" id="A0A1H6JIM1"/>
<proteinExistence type="predicted"/>
<accession>A0A1H6JIM1</accession>
<evidence type="ECO:0000259" key="1">
    <source>
        <dbReference type="PROSITE" id="PS51736"/>
    </source>
</evidence>
<dbReference type="GO" id="GO:0000150">
    <property type="term" value="F:DNA strand exchange activity"/>
    <property type="evidence" value="ECO:0007669"/>
    <property type="project" value="InterPro"/>
</dbReference>
<dbReference type="EMBL" id="CDSC02000037">
    <property type="protein sequence ID" value="SEH60663.1"/>
    <property type="molecule type" value="Genomic_DNA"/>
</dbReference>
<dbReference type="RefSeq" id="WP_277621601.1">
    <property type="nucleotide sequence ID" value="NZ_CDSC02000037.1"/>
</dbReference>
<dbReference type="GO" id="GO:0003677">
    <property type="term" value="F:DNA binding"/>
    <property type="evidence" value="ECO:0007669"/>
    <property type="project" value="InterPro"/>
</dbReference>
<name>A0A1H6JIM1_9GAMM</name>
<reference evidence="3" key="1">
    <citation type="submission" date="2016-06" db="EMBL/GenBank/DDBJ databases">
        <authorList>
            <person name="Petersen J."/>
            <person name="Sayavedra L."/>
        </authorList>
    </citation>
    <scope>NUCLEOTIDE SEQUENCE [LARGE SCALE GENOMIC DNA]</scope>
    <source>
        <strain evidence="3">BazSymA</strain>
    </source>
</reference>
<gene>
    <name evidence="2" type="ORF">BAZSYMA_ACONTIG248196_0</name>
</gene>
<dbReference type="PROSITE" id="PS51736">
    <property type="entry name" value="RECOMBINASES_3"/>
    <property type="match status" value="1"/>
</dbReference>
<organism evidence="2 3">
    <name type="scientific">Bathymodiolus azoricus thioautotrophic gill symbiont</name>
    <dbReference type="NCBI Taxonomy" id="235205"/>
    <lineage>
        <taxon>Bacteria</taxon>
        <taxon>Pseudomonadati</taxon>
        <taxon>Pseudomonadota</taxon>
        <taxon>Gammaproteobacteria</taxon>
        <taxon>sulfur-oxidizing symbionts</taxon>
    </lineage>
</organism>
<dbReference type="Proteomes" id="UP000198988">
    <property type="component" value="Unassembled WGS sequence"/>
</dbReference>
<feature type="domain" description="Resolvase/invertase-type recombinase catalytic" evidence="1">
    <location>
        <begin position="2"/>
        <end position="47"/>
    </location>
</feature>
<dbReference type="InterPro" id="IPR006119">
    <property type="entry name" value="Resolv_N"/>
</dbReference>
<evidence type="ECO:0000313" key="3">
    <source>
        <dbReference type="Proteomes" id="UP000198988"/>
    </source>
</evidence>
<dbReference type="Pfam" id="PF00239">
    <property type="entry name" value="Resolvase"/>
    <property type="match status" value="1"/>
</dbReference>
<sequence>MKTTAYLRISTIDQDIEKNKADILKLAHEKQLVSVHFIEEKISGTIS</sequence>
<dbReference type="SUPFAM" id="SSF53041">
    <property type="entry name" value="Resolvase-like"/>
    <property type="match status" value="1"/>
</dbReference>
<protein>
    <submittedName>
        <fullName evidence="2">[weak similarity to] Resolvasedomain-containing protein</fullName>
    </submittedName>
</protein>